<dbReference type="PANTHER" id="PTHR46890">
    <property type="entry name" value="NON-LTR RETROLELEMENT REVERSE TRANSCRIPTASE-LIKE PROTEIN-RELATED"/>
    <property type="match status" value="1"/>
</dbReference>
<accession>A0A2K3MZZ2</accession>
<dbReference type="InterPro" id="IPR001878">
    <property type="entry name" value="Znf_CCHC"/>
</dbReference>
<dbReference type="Pfam" id="PF03372">
    <property type="entry name" value="Exo_endo_phos"/>
    <property type="match status" value="1"/>
</dbReference>
<reference evidence="3 4" key="2">
    <citation type="journal article" date="2017" name="Front. Plant Sci.">
        <title>Gene Classification and Mining of Molecular Markers Useful in Red Clover (Trifolium pratense) Breeding.</title>
        <authorList>
            <person name="Istvanek J."/>
            <person name="Dluhosova J."/>
            <person name="Dluhos P."/>
            <person name="Patkova L."/>
            <person name="Nedelnik J."/>
            <person name="Repkova J."/>
        </authorList>
    </citation>
    <scope>NUCLEOTIDE SEQUENCE [LARGE SCALE GENOMIC DNA]</scope>
    <source>
        <strain evidence="4">cv. Tatra</strain>
        <tissue evidence="3">Young leaves</tissue>
    </source>
</reference>
<feature type="domain" description="CCHC-type" evidence="2">
    <location>
        <begin position="215"/>
        <end position="230"/>
    </location>
</feature>
<reference evidence="3 4" key="1">
    <citation type="journal article" date="2014" name="Am. J. Bot.">
        <title>Genome assembly and annotation for red clover (Trifolium pratense; Fabaceae).</title>
        <authorList>
            <person name="Istvanek J."/>
            <person name="Jaros M."/>
            <person name="Krenek A."/>
            <person name="Repkova J."/>
        </authorList>
    </citation>
    <scope>NUCLEOTIDE SEQUENCE [LARGE SCALE GENOMIC DNA]</scope>
    <source>
        <strain evidence="4">cv. Tatra</strain>
        <tissue evidence="3">Young leaves</tissue>
    </source>
</reference>
<dbReference type="PROSITE" id="PS50158">
    <property type="entry name" value="ZF_CCHC"/>
    <property type="match status" value="1"/>
</dbReference>
<dbReference type="SUPFAM" id="SSF56672">
    <property type="entry name" value="DNA/RNA polymerases"/>
    <property type="match status" value="1"/>
</dbReference>
<dbReference type="InterPro" id="IPR025558">
    <property type="entry name" value="DUF4283"/>
</dbReference>
<comment type="caution">
    <text evidence="3">The sequence shown here is derived from an EMBL/GenBank/DDBJ whole genome shotgun (WGS) entry which is preliminary data.</text>
</comment>
<evidence type="ECO:0000313" key="3">
    <source>
        <dbReference type="EMBL" id="PNX96363.1"/>
    </source>
</evidence>
<dbReference type="Gene3D" id="3.60.10.10">
    <property type="entry name" value="Endonuclease/exonuclease/phosphatase"/>
    <property type="match status" value="1"/>
</dbReference>
<evidence type="ECO:0000259" key="2">
    <source>
        <dbReference type="PROSITE" id="PS50158"/>
    </source>
</evidence>
<dbReference type="InterPro" id="IPR025836">
    <property type="entry name" value="Zn_knuckle_CX2CX4HX4C"/>
</dbReference>
<dbReference type="Pfam" id="PF00078">
    <property type="entry name" value="RVT_1"/>
    <property type="match status" value="1"/>
</dbReference>
<protein>
    <submittedName>
        <fullName evidence="3">Ribonuclease H</fullName>
    </submittedName>
</protein>
<dbReference type="PANTHER" id="PTHR46890:SF48">
    <property type="entry name" value="RNA-DIRECTED DNA POLYMERASE"/>
    <property type="match status" value="1"/>
</dbReference>
<keyword evidence="1" id="KW-0479">Metal-binding</keyword>
<dbReference type="CDD" id="cd01650">
    <property type="entry name" value="RT_nLTR_like"/>
    <property type="match status" value="1"/>
</dbReference>
<dbReference type="SUPFAM" id="SSF56219">
    <property type="entry name" value="DNase I-like"/>
    <property type="match status" value="1"/>
</dbReference>
<dbReference type="InterPro" id="IPR036691">
    <property type="entry name" value="Endo/exonu/phosph_ase_sf"/>
</dbReference>
<dbReference type="AlphaFoldDB" id="A0A2K3MZZ2"/>
<evidence type="ECO:0000313" key="4">
    <source>
        <dbReference type="Proteomes" id="UP000236291"/>
    </source>
</evidence>
<dbReference type="GO" id="GO:0003676">
    <property type="term" value="F:nucleic acid binding"/>
    <property type="evidence" value="ECO:0007669"/>
    <property type="project" value="InterPro"/>
</dbReference>
<proteinExistence type="predicted"/>
<keyword evidence="1" id="KW-0863">Zinc-finger</keyword>
<dbReference type="InterPro" id="IPR000477">
    <property type="entry name" value="RT_dom"/>
</dbReference>
<gene>
    <name evidence="3" type="ORF">L195_g019568</name>
</gene>
<keyword evidence="1" id="KW-0862">Zinc</keyword>
<dbReference type="GO" id="GO:0008270">
    <property type="term" value="F:zinc ion binding"/>
    <property type="evidence" value="ECO:0007669"/>
    <property type="project" value="UniProtKB-KW"/>
</dbReference>
<dbReference type="InterPro" id="IPR005135">
    <property type="entry name" value="Endo/exonuclease/phosphatase"/>
</dbReference>
<feature type="non-terminal residue" evidence="3">
    <location>
        <position position="1103"/>
    </location>
</feature>
<sequence>MEESTRNRNTIHDTTLTVENLTLNDDEDELEITLDEESHVNKQSFNLVGRFLTNRPIRVNMMMGKMGDIWQPGRGMDVEEAYPGLFVFRFFHQLDVQHILKQGPWSFDNHTLVLNILSDDVDPRDVPLFNVPFWIQIHNLPSGFMSQKVGKNVGDYIGEFLEYDEKNDSLSWRKYMRIRVLIDVRLPLKKSKKIKKPGEESKLIQFKYERLGTFCYVCGLLGHAENKCPKLFDMETTKVVRGWGPELRAEMGKRQGSDSKWLRQGGNSNWIAPDPTLMRSQGGSNSTSIEEKTKANNAERVQKSQLAAIFSKPEALFPKPIENKNVKTHRETMDEDEVEVLIVEGDRKRSRSEIKTKLGFDEAFAVDRNGRSGGLALLWRHKVSCRVINYSQNFINAEVSSEGWNSWRFTGFYGYPEHDRRKDSWDLLRSLAHDTSLPWCIMGDFNDMLSADDKRGGTTQPPWLIRGFREAVQDSGLIDLQMEGYPFTWTKGRRALNPTEERLDRAMATQRWLEEFPHFKFSNTIADRSDHTPILLRLKYMEKVYKPRVFRFENAWLEEQELNHVVSEAWSKEGHVPLLSKIKNCTEDLEAWGARLRSRFTRSIREYREEMEQNQDSSNDLCVRKYQEAREKLSQVLKQEEEYWKQRSKTHWLRDGDSNTKFFHAMASARRKRNHITKLSNNEGDLVHDQRGMCNIAKEYFDDLFQQGDNDDEEVISLMGGRVTNEDNQSLTRDFHIEEFKDALSSMHSDKAPGPDGLNPAFYKRFWDLCGSEVFQTSKQWLQRGRFPDQLNNTNIVLIPKVDNPTSMKDLRPISLCNVLYKIISKVLANRLKPLLNRYISTEQSAFVADRSILDNVMVAMETIHHMKCKVKGKVGEVALKIDISKAYDRVDWQYLIRVMDKMGFCDKWVKWIKMCLESVQYSVSVNGENVGPIIPERGLRQDVREAQCMKKILNVYEKASGQAINYAKSEVYFSRNTPNNMKESISDILGVKEVLGTGRYLGMPSMIGRNKKAMFGYLKDRMWKKIQSWSGKHLSKAGREVLVKSVAQAIPAYCMSTILLPESLGEELERMINSFWWGSNKNTGRGINWLRWEKLTMRKEHG</sequence>
<dbReference type="EMBL" id="ASHM01014421">
    <property type="protein sequence ID" value="PNX96363.1"/>
    <property type="molecule type" value="Genomic_DNA"/>
</dbReference>
<name>A0A2K3MZZ2_TRIPR</name>
<dbReference type="Pfam" id="PF14392">
    <property type="entry name" value="zf-CCHC_4"/>
    <property type="match status" value="1"/>
</dbReference>
<dbReference type="GO" id="GO:0003824">
    <property type="term" value="F:catalytic activity"/>
    <property type="evidence" value="ECO:0007669"/>
    <property type="project" value="InterPro"/>
</dbReference>
<dbReference type="Pfam" id="PF14111">
    <property type="entry name" value="DUF4283"/>
    <property type="match status" value="1"/>
</dbReference>
<evidence type="ECO:0000256" key="1">
    <source>
        <dbReference type="PROSITE-ProRule" id="PRU00047"/>
    </source>
</evidence>
<dbReference type="Proteomes" id="UP000236291">
    <property type="component" value="Unassembled WGS sequence"/>
</dbReference>
<dbReference type="STRING" id="57577.A0A2K3MZZ2"/>
<dbReference type="InterPro" id="IPR052343">
    <property type="entry name" value="Retrotransposon-Effector_Assoc"/>
</dbReference>
<dbReference type="InterPro" id="IPR043502">
    <property type="entry name" value="DNA/RNA_pol_sf"/>
</dbReference>
<organism evidence="3 4">
    <name type="scientific">Trifolium pratense</name>
    <name type="common">Red clover</name>
    <dbReference type="NCBI Taxonomy" id="57577"/>
    <lineage>
        <taxon>Eukaryota</taxon>
        <taxon>Viridiplantae</taxon>
        <taxon>Streptophyta</taxon>
        <taxon>Embryophyta</taxon>
        <taxon>Tracheophyta</taxon>
        <taxon>Spermatophyta</taxon>
        <taxon>Magnoliopsida</taxon>
        <taxon>eudicotyledons</taxon>
        <taxon>Gunneridae</taxon>
        <taxon>Pentapetalae</taxon>
        <taxon>rosids</taxon>
        <taxon>fabids</taxon>
        <taxon>Fabales</taxon>
        <taxon>Fabaceae</taxon>
        <taxon>Papilionoideae</taxon>
        <taxon>50 kb inversion clade</taxon>
        <taxon>NPAAA clade</taxon>
        <taxon>Hologalegina</taxon>
        <taxon>IRL clade</taxon>
        <taxon>Trifolieae</taxon>
        <taxon>Trifolium</taxon>
    </lineage>
</organism>
<dbReference type="ExpressionAtlas" id="A0A2K3MZZ2">
    <property type="expression patterns" value="baseline"/>
</dbReference>